<dbReference type="InterPro" id="IPR036388">
    <property type="entry name" value="WH-like_DNA-bd_sf"/>
</dbReference>
<dbReference type="InterPro" id="IPR018935">
    <property type="entry name" value="RIO_kinase_CS"/>
</dbReference>
<dbReference type="InterPro" id="IPR036390">
    <property type="entry name" value="WH_DNA-bd_sf"/>
</dbReference>
<evidence type="ECO:0000256" key="14">
    <source>
        <dbReference type="ARBA" id="ARBA00068837"/>
    </source>
</evidence>
<dbReference type="PROSITE" id="PS01245">
    <property type="entry name" value="RIO1"/>
    <property type="match status" value="1"/>
</dbReference>
<evidence type="ECO:0000256" key="3">
    <source>
        <dbReference type="ARBA" id="ARBA00012513"/>
    </source>
</evidence>
<feature type="region of interest" description="Disordered" evidence="15">
    <location>
        <begin position="407"/>
        <end position="516"/>
    </location>
</feature>
<evidence type="ECO:0000256" key="5">
    <source>
        <dbReference type="ARBA" id="ARBA00022679"/>
    </source>
</evidence>
<reference evidence="17" key="1">
    <citation type="submission" date="2023-02" db="EMBL/GenBank/DDBJ databases">
        <title>Mating type loci evolution in Malassezia.</title>
        <authorList>
            <person name="Coelho M.A."/>
        </authorList>
    </citation>
    <scope>NUCLEOTIDE SEQUENCE</scope>
    <source>
        <strain evidence="17">CBS 14136</strain>
    </source>
</reference>
<dbReference type="GO" id="GO:0005634">
    <property type="term" value="C:nucleus"/>
    <property type="evidence" value="ECO:0007669"/>
    <property type="project" value="TreeGrafter"/>
</dbReference>
<dbReference type="Proteomes" id="UP001214628">
    <property type="component" value="Chromosome 1"/>
</dbReference>
<evidence type="ECO:0000313" key="17">
    <source>
        <dbReference type="EMBL" id="WFD42668.1"/>
    </source>
</evidence>
<organism evidence="17 18">
    <name type="scientific">Malassezia psittaci</name>
    <dbReference type="NCBI Taxonomy" id="1821823"/>
    <lineage>
        <taxon>Eukaryota</taxon>
        <taxon>Fungi</taxon>
        <taxon>Dikarya</taxon>
        <taxon>Basidiomycota</taxon>
        <taxon>Ustilaginomycotina</taxon>
        <taxon>Malasseziomycetes</taxon>
        <taxon>Malasseziales</taxon>
        <taxon>Malasseziaceae</taxon>
        <taxon>Malassezia</taxon>
    </lineage>
</organism>
<protein>
    <recommendedName>
        <fullName evidence="13">Serine/threonine-protein kinase RIO2</fullName>
        <ecNumber evidence="3">2.7.11.1</ecNumber>
    </recommendedName>
    <alternativeName>
        <fullName evidence="14">Serine/threonine-protein kinase rio2</fullName>
    </alternativeName>
</protein>
<dbReference type="InterPro" id="IPR015285">
    <property type="entry name" value="RIO2_wHTH_N"/>
</dbReference>
<dbReference type="GO" id="GO:0005524">
    <property type="term" value="F:ATP binding"/>
    <property type="evidence" value="ECO:0007669"/>
    <property type="project" value="UniProtKB-KW"/>
</dbReference>
<dbReference type="InterPro" id="IPR018934">
    <property type="entry name" value="RIO_dom"/>
</dbReference>
<keyword evidence="10" id="KW-0460">Magnesium</keyword>
<evidence type="ECO:0000256" key="10">
    <source>
        <dbReference type="ARBA" id="ARBA00022842"/>
    </source>
</evidence>
<evidence type="ECO:0000256" key="2">
    <source>
        <dbReference type="ARBA" id="ARBA00009196"/>
    </source>
</evidence>
<dbReference type="InterPro" id="IPR000687">
    <property type="entry name" value="RIO_kinase"/>
</dbReference>
<comment type="similarity">
    <text evidence="2">Belongs to the protein kinase superfamily. RIO-type Ser/Thr kinase family.</text>
</comment>
<dbReference type="PANTHER" id="PTHR45852:SF1">
    <property type="entry name" value="SERINE_THREONINE-PROTEIN KINASE RIO2"/>
    <property type="match status" value="1"/>
</dbReference>
<dbReference type="FunFam" id="1.10.10.10:FF:000053">
    <property type="entry name" value="Serine/threonine-protein kinase RIO2"/>
    <property type="match status" value="1"/>
</dbReference>
<dbReference type="Pfam" id="PF09202">
    <property type="entry name" value="Rio2_N"/>
    <property type="match status" value="1"/>
</dbReference>
<feature type="compositionally biased region" description="Polar residues" evidence="15">
    <location>
        <begin position="413"/>
        <end position="429"/>
    </location>
</feature>
<accession>A0AAF0FD67</accession>
<dbReference type="Gene3D" id="3.30.200.20">
    <property type="entry name" value="Phosphorylase Kinase, domain 1"/>
    <property type="match status" value="1"/>
</dbReference>
<dbReference type="InterPro" id="IPR011009">
    <property type="entry name" value="Kinase-like_dom_sf"/>
</dbReference>
<dbReference type="PANTHER" id="PTHR45852">
    <property type="entry name" value="SER/THR-PROTEIN KINASE RIO2"/>
    <property type="match status" value="1"/>
</dbReference>
<evidence type="ECO:0000256" key="4">
    <source>
        <dbReference type="ARBA" id="ARBA00022527"/>
    </source>
</evidence>
<evidence type="ECO:0000256" key="8">
    <source>
        <dbReference type="ARBA" id="ARBA00022777"/>
    </source>
</evidence>
<evidence type="ECO:0000313" key="18">
    <source>
        <dbReference type="Proteomes" id="UP001214628"/>
    </source>
</evidence>
<dbReference type="EC" id="2.7.11.1" evidence="3"/>
<feature type="region of interest" description="Disordered" evidence="15">
    <location>
        <begin position="243"/>
        <end position="262"/>
    </location>
</feature>
<feature type="domain" description="RIO kinase" evidence="16">
    <location>
        <begin position="65"/>
        <end position="370"/>
    </location>
</feature>
<feature type="compositionally biased region" description="Acidic residues" evidence="15">
    <location>
        <begin position="291"/>
        <end position="307"/>
    </location>
</feature>
<feature type="compositionally biased region" description="Low complexity" evidence="15">
    <location>
        <begin position="462"/>
        <end position="477"/>
    </location>
</feature>
<keyword evidence="8 17" id="KW-0418">Kinase</keyword>
<dbReference type="GO" id="GO:0005829">
    <property type="term" value="C:cytosol"/>
    <property type="evidence" value="ECO:0007669"/>
    <property type="project" value="TreeGrafter"/>
</dbReference>
<dbReference type="Pfam" id="PF01163">
    <property type="entry name" value="RIO1"/>
    <property type="match status" value="2"/>
</dbReference>
<feature type="compositionally biased region" description="Acidic residues" evidence="15">
    <location>
        <begin position="430"/>
        <end position="445"/>
    </location>
</feature>
<dbReference type="SUPFAM" id="SSF46785">
    <property type="entry name" value="Winged helix' DNA-binding domain"/>
    <property type="match status" value="1"/>
</dbReference>
<comment type="catalytic activity">
    <reaction evidence="11">
        <text>L-threonyl-[protein] + ATP = O-phospho-L-threonyl-[protein] + ADP + H(+)</text>
        <dbReference type="Rhea" id="RHEA:46608"/>
        <dbReference type="Rhea" id="RHEA-COMP:11060"/>
        <dbReference type="Rhea" id="RHEA-COMP:11605"/>
        <dbReference type="ChEBI" id="CHEBI:15378"/>
        <dbReference type="ChEBI" id="CHEBI:30013"/>
        <dbReference type="ChEBI" id="CHEBI:30616"/>
        <dbReference type="ChEBI" id="CHEBI:61977"/>
        <dbReference type="ChEBI" id="CHEBI:456216"/>
        <dbReference type="EC" id="2.7.11.1"/>
    </reaction>
</comment>
<keyword evidence="5 17" id="KW-0808">Transferase</keyword>
<dbReference type="CDD" id="cd05144">
    <property type="entry name" value="RIO2_C"/>
    <property type="match status" value="1"/>
</dbReference>
<dbReference type="GO" id="GO:0046872">
    <property type="term" value="F:metal ion binding"/>
    <property type="evidence" value="ECO:0007669"/>
    <property type="project" value="UniProtKB-KW"/>
</dbReference>
<evidence type="ECO:0000256" key="7">
    <source>
        <dbReference type="ARBA" id="ARBA00022741"/>
    </source>
</evidence>
<comment type="catalytic activity">
    <reaction evidence="12">
        <text>L-seryl-[protein] + ATP = O-phospho-L-seryl-[protein] + ADP + H(+)</text>
        <dbReference type="Rhea" id="RHEA:17989"/>
        <dbReference type="Rhea" id="RHEA-COMP:9863"/>
        <dbReference type="Rhea" id="RHEA-COMP:11604"/>
        <dbReference type="ChEBI" id="CHEBI:15378"/>
        <dbReference type="ChEBI" id="CHEBI:29999"/>
        <dbReference type="ChEBI" id="CHEBI:30616"/>
        <dbReference type="ChEBI" id="CHEBI:83421"/>
        <dbReference type="ChEBI" id="CHEBI:456216"/>
        <dbReference type="EC" id="2.7.11.1"/>
    </reaction>
</comment>
<evidence type="ECO:0000256" key="1">
    <source>
        <dbReference type="ARBA" id="ARBA00001946"/>
    </source>
</evidence>
<gene>
    <name evidence="17" type="primary">rio2</name>
    <name evidence="17" type="ORF">MPSI1_001316</name>
</gene>
<keyword evidence="7" id="KW-0547">Nucleotide-binding</keyword>
<dbReference type="GO" id="GO:0030688">
    <property type="term" value="C:preribosome, small subunit precursor"/>
    <property type="evidence" value="ECO:0007669"/>
    <property type="project" value="TreeGrafter"/>
</dbReference>
<keyword evidence="6" id="KW-0479">Metal-binding</keyword>
<dbReference type="SMART" id="SM00090">
    <property type="entry name" value="RIO"/>
    <property type="match status" value="1"/>
</dbReference>
<evidence type="ECO:0000256" key="15">
    <source>
        <dbReference type="SAM" id="MobiDB-lite"/>
    </source>
</evidence>
<dbReference type="SUPFAM" id="SSF56112">
    <property type="entry name" value="Protein kinase-like (PK-like)"/>
    <property type="match status" value="1"/>
</dbReference>
<keyword evidence="18" id="KW-1185">Reference proteome</keyword>
<evidence type="ECO:0000256" key="6">
    <source>
        <dbReference type="ARBA" id="ARBA00022723"/>
    </source>
</evidence>
<dbReference type="InterPro" id="IPR030484">
    <property type="entry name" value="Rio2"/>
</dbReference>
<feature type="region of interest" description="Disordered" evidence="15">
    <location>
        <begin position="282"/>
        <end position="309"/>
    </location>
</feature>
<dbReference type="AlphaFoldDB" id="A0AAF0FD67"/>
<evidence type="ECO:0000256" key="11">
    <source>
        <dbReference type="ARBA" id="ARBA00047899"/>
    </source>
</evidence>
<dbReference type="FunFam" id="3.30.200.20:FF:000052">
    <property type="entry name" value="Serine/threonine-protein kinase RIO2"/>
    <property type="match status" value="1"/>
</dbReference>
<keyword evidence="4 17" id="KW-0723">Serine/threonine-protein kinase</keyword>
<proteinExistence type="inferred from homology"/>
<evidence type="ECO:0000256" key="9">
    <source>
        <dbReference type="ARBA" id="ARBA00022840"/>
    </source>
</evidence>
<comment type="cofactor">
    <cofactor evidence="1">
        <name>Mg(2+)</name>
        <dbReference type="ChEBI" id="CHEBI:18420"/>
    </cofactor>
</comment>
<dbReference type="GO" id="GO:0004674">
    <property type="term" value="F:protein serine/threonine kinase activity"/>
    <property type="evidence" value="ECO:0007669"/>
    <property type="project" value="UniProtKB-KW"/>
</dbReference>
<sequence length="516" mass="58347">MRLDATDVRYITPEEFRVLTAVEMGSKNHEIVPTTLIAQISALRHAGISKLLSSLAKRRLVARVQNNAYDGFRLTYGGYDYLAVRALSKRKSIYSVGQRIGVGKESDIQLVANEEGQARVLKLHRLGRISFRKVKEKRNYMGNRKSASWMYMSRLAAEKEYEFMTVLHQHGFPVPTPIDQARHTVVMDFIDAYPLRQISGMPIDQVRKLYAALMALIVRLAKVGLIHGDFNEFNLLIREIDEDDHEDGHSGSDQEEEMEANGLGQEAPGITIEQGKGFERVVLPNEPGSSFDEDSDSDQDQDDDSDDDMIHFEDGVQLEPILIDFPQMVSIQHPDAEYYFNRDVDCVKRFFLRRFRFQSDEYPNFHATIESMNGDETRLDTLTKASGYNNQLNELSTHLQALRVTPDVDSDDQAYNTDSRNSQATSQSDMDPEEEGQVDEEEEETTDYRLATSPSRRRPLDSSTVAAKVAVSQVQSTRNAQKHHGRKAQATKAGRRHGGGKGKHNPKRAVADSLTF</sequence>
<feature type="compositionally biased region" description="Basic residues" evidence="15">
    <location>
        <begin position="480"/>
        <end position="507"/>
    </location>
</feature>
<evidence type="ECO:0000259" key="16">
    <source>
        <dbReference type="SMART" id="SM00090"/>
    </source>
</evidence>
<name>A0AAF0FD67_9BASI</name>
<dbReference type="Gene3D" id="1.10.10.10">
    <property type="entry name" value="Winged helix-like DNA-binding domain superfamily/Winged helix DNA-binding domain"/>
    <property type="match status" value="1"/>
</dbReference>
<evidence type="ECO:0000256" key="13">
    <source>
        <dbReference type="ARBA" id="ARBA00068353"/>
    </source>
</evidence>
<evidence type="ECO:0000256" key="12">
    <source>
        <dbReference type="ARBA" id="ARBA00048679"/>
    </source>
</evidence>
<keyword evidence="9" id="KW-0067">ATP-binding</keyword>
<dbReference type="EMBL" id="CP118375">
    <property type="protein sequence ID" value="WFD42668.1"/>
    <property type="molecule type" value="Genomic_DNA"/>
</dbReference>
<dbReference type="GO" id="GO:0030490">
    <property type="term" value="P:maturation of SSU-rRNA"/>
    <property type="evidence" value="ECO:0007669"/>
    <property type="project" value="TreeGrafter"/>
</dbReference>
<dbReference type="Gene3D" id="1.10.510.10">
    <property type="entry name" value="Transferase(Phosphotransferase) domain 1"/>
    <property type="match status" value="1"/>
</dbReference>